<evidence type="ECO:0000313" key="15">
    <source>
        <dbReference type="Proteomes" id="UP000824264"/>
    </source>
</evidence>
<reference evidence="14" key="2">
    <citation type="submission" date="2021-04" db="EMBL/GenBank/DDBJ databases">
        <authorList>
            <person name="Gilroy R."/>
        </authorList>
    </citation>
    <scope>NUCLEOTIDE SEQUENCE</scope>
    <source>
        <strain evidence="14">ChiSxjej5B17-1746</strain>
    </source>
</reference>
<evidence type="ECO:0000256" key="7">
    <source>
        <dbReference type="ARBA" id="ARBA00022840"/>
    </source>
</evidence>
<proteinExistence type="inferred from homology"/>
<comment type="caution">
    <text evidence="14">The sequence shown here is derived from an EMBL/GenBank/DDBJ whole genome shotgun (WGS) entry which is preliminary data.</text>
</comment>
<keyword evidence="3" id="KW-0808">Transferase</keyword>
<keyword evidence="6" id="KW-0418">Kinase</keyword>
<comment type="catalytic activity">
    <reaction evidence="11">
        <text>beta-D-fructose 6-phosphate + ATP = beta-D-fructose 1,6-bisphosphate + ADP + H(+)</text>
        <dbReference type="Rhea" id="RHEA:16109"/>
        <dbReference type="ChEBI" id="CHEBI:15378"/>
        <dbReference type="ChEBI" id="CHEBI:30616"/>
        <dbReference type="ChEBI" id="CHEBI:32966"/>
        <dbReference type="ChEBI" id="CHEBI:57634"/>
        <dbReference type="ChEBI" id="CHEBI:456216"/>
        <dbReference type="EC" id="2.7.1.11"/>
    </reaction>
</comment>
<evidence type="ECO:0000256" key="5">
    <source>
        <dbReference type="ARBA" id="ARBA00022741"/>
    </source>
</evidence>
<evidence type="ECO:0000259" key="13">
    <source>
        <dbReference type="Pfam" id="PF00365"/>
    </source>
</evidence>
<dbReference type="InterPro" id="IPR000023">
    <property type="entry name" value="Phosphofructokinase_dom"/>
</dbReference>
<dbReference type="PRINTS" id="PR00476">
    <property type="entry name" value="PHFRCTKINASE"/>
</dbReference>
<dbReference type="InterPro" id="IPR050929">
    <property type="entry name" value="PFKA"/>
</dbReference>
<evidence type="ECO:0000256" key="9">
    <source>
        <dbReference type="ARBA" id="ARBA00023152"/>
    </source>
</evidence>
<dbReference type="PANTHER" id="PTHR45770">
    <property type="entry name" value="ATP-DEPENDENT 6-PHOSPHOFRUCTOKINASE 1"/>
    <property type="match status" value="1"/>
</dbReference>
<dbReference type="FunFam" id="3.40.50.450:FF:000002">
    <property type="entry name" value="ATP-dependent 6-phosphofructokinase"/>
    <property type="match status" value="1"/>
</dbReference>
<evidence type="ECO:0000256" key="3">
    <source>
        <dbReference type="ARBA" id="ARBA00022679"/>
    </source>
</evidence>
<dbReference type="GO" id="GO:0005737">
    <property type="term" value="C:cytoplasm"/>
    <property type="evidence" value="ECO:0007669"/>
    <property type="project" value="UniProtKB-ARBA"/>
</dbReference>
<evidence type="ECO:0000256" key="10">
    <source>
        <dbReference type="ARBA" id="ARBA00038478"/>
    </source>
</evidence>
<reference evidence="14" key="1">
    <citation type="journal article" date="2021" name="PeerJ">
        <title>Extensive microbial diversity within the chicken gut microbiome revealed by metagenomics and culture.</title>
        <authorList>
            <person name="Gilroy R."/>
            <person name="Ravi A."/>
            <person name="Getino M."/>
            <person name="Pursley I."/>
            <person name="Horton D.L."/>
            <person name="Alikhan N.F."/>
            <person name="Baker D."/>
            <person name="Gharbi K."/>
            <person name="Hall N."/>
            <person name="Watson M."/>
            <person name="Adriaenssens E.M."/>
            <person name="Foster-Nyarko E."/>
            <person name="Jarju S."/>
            <person name="Secka A."/>
            <person name="Antonio M."/>
            <person name="Oren A."/>
            <person name="Chaudhuri R.R."/>
            <person name="La Ragione R."/>
            <person name="Hildebrand F."/>
            <person name="Pallen M.J."/>
        </authorList>
    </citation>
    <scope>NUCLEOTIDE SEQUENCE</scope>
    <source>
        <strain evidence="14">ChiSxjej5B17-1746</strain>
    </source>
</reference>
<comment type="catalytic activity">
    <reaction evidence="12">
        <text>beta-D-fructose 6-phosphate + diphosphate = beta-D-fructose 1,6-bisphosphate + phosphate + H(+)</text>
        <dbReference type="Rhea" id="RHEA:13613"/>
        <dbReference type="ChEBI" id="CHEBI:15378"/>
        <dbReference type="ChEBI" id="CHEBI:32966"/>
        <dbReference type="ChEBI" id="CHEBI:33019"/>
        <dbReference type="ChEBI" id="CHEBI:43474"/>
        <dbReference type="ChEBI" id="CHEBI:57634"/>
        <dbReference type="EC" id="2.7.1.90"/>
    </reaction>
</comment>
<keyword evidence="4" id="KW-0479">Metal-binding</keyword>
<dbReference type="Gene3D" id="3.40.50.450">
    <property type="match status" value="1"/>
</dbReference>
<dbReference type="PIRSF" id="PIRSF000534">
    <property type="entry name" value="PPi_PFK_TP0108"/>
    <property type="match status" value="1"/>
</dbReference>
<dbReference type="GO" id="GO:0046872">
    <property type="term" value="F:metal ion binding"/>
    <property type="evidence" value="ECO:0007669"/>
    <property type="project" value="UniProtKB-KW"/>
</dbReference>
<dbReference type="Pfam" id="PF00365">
    <property type="entry name" value="PFK"/>
    <property type="match status" value="1"/>
</dbReference>
<keyword evidence="5" id="KW-0547">Nucleotide-binding</keyword>
<evidence type="ECO:0000256" key="6">
    <source>
        <dbReference type="ARBA" id="ARBA00022777"/>
    </source>
</evidence>
<organism evidence="14 15">
    <name type="scientific">Candidatus Bilophila faecipullorum</name>
    <dbReference type="NCBI Taxonomy" id="2838482"/>
    <lineage>
        <taxon>Bacteria</taxon>
        <taxon>Pseudomonadati</taxon>
        <taxon>Thermodesulfobacteriota</taxon>
        <taxon>Desulfovibrionia</taxon>
        <taxon>Desulfovibrionales</taxon>
        <taxon>Desulfovibrionaceae</taxon>
        <taxon>Bilophila</taxon>
    </lineage>
</organism>
<comment type="similarity">
    <text evidence="10">Belongs to the phosphofructokinase type A (PFKA) family.</text>
</comment>
<dbReference type="Proteomes" id="UP000824264">
    <property type="component" value="Unassembled WGS sequence"/>
</dbReference>
<evidence type="ECO:0000313" key="14">
    <source>
        <dbReference type="EMBL" id="HIW78620.1"/>
    </source>
</evidence>
<dbReference type="InterPro" id="IPR012004">
    <property type="entry name" value="PyroP-dep_PFK_TP0108"/>
</dbReference>
<name>A0A9D1R0L9_9BACT</name>
<dbReference type="AlphaFoldDB" id="A0A9D1R0L9"/>
<keyword evidence="9" id="KW-0324">Glycolysis</keyword>
<sequence>MDTPEAAPLAVYDTRIPCLGTPEIESPLSYLPTAGERRAVFNVDEALIEAFTEPQPLSFEVAGPRRRLYFDPSKTKCAIVTCGGLCPGINDVIRAIVMTAHTAYGVPSVLGIRYGLQGFIPSCRYGVRELTPGAVEGIHEFGGTILGTSRGPQPSSEIVAALERLNVSALFIIGGDGTMKAAASIQREVARRGMRIAVIGIPKTIDNDINFIPHSFGFETAVDKAADAIRCAHIEAASVFNGIGVVKLMGRESGFIAANAALSMREVDFVLVPEIPFVLYGERGLLPALEKRLAEHAHAVLAVAEGAGQDLLSTGAVRCDASGNKALGDITGFLCQKIAAYFSSKSIPYYLKYIDPSYMIRSVPANANDRLYCGFLGQHAVHAAMSGKTGMVVARIMDKFVHLPLELVTRQRRTLSRRSDLWQSVLETTGQGDVMGTPPESGPHP</sequence>
<dbReference type="GO" id="GO:0003872">
    <property type="term" value="F:6-phosphofructokinase activity"/>
    <property type="evidence" value="ECO:0007669"/>
    <property type="project" value="UniProtKB-EC"/>
</dbReference>
<dbReference type="GO" id="GO:0006002">
    <property type="term" value="P:fructose 6-phosphate metabolic process"/>
    <property type="evidence" value="ECO:0007669"/>
    <property type="project" value="InterPro"/>
</dbReference>
<dbReference type="NCBIfam" id="NF005301">
    <property type="entry name" value="PRK06830.1"/>
    <property type="match status" value="1"/>
</dbReference>
<comment type="function">
    <text evidence="2">Catalyzes the phosphorylation of D-fructose 6-phosphate, the first committing step of glycolysis. Uses inorganic phosphate (PPi) as phosphoryl donor instead of ATP like common ATP-dependent phosphofructokinases (ATP-PFKs), which renders the reaction reversible, and can thus function both in glycolysis and gluconeogenesis. Consistently, PPi-PFK can replace the enzymes of both the forward (ATP-PFK) and reverse (fructose-bisphosphatase (FBPase)) reactions.</text>
</comment>
<keyword evidence="7" id="KW-0067">ATP-binding</keyword>
<evidence type="ECO:0000256" key="8">
    <source>
        <dbReference type="ARBA" id="ARBA00022842"/>
    </source>
</evidence>
<protein>
    <submittedName>
        <fullName evidence="14">ATP-dependent 6-phosphofructokinase</fullName>
    </submittedName>
</protein>
<dbReference type="EMBL" id="DXGI01000206">
    <property type="protein sequence ID" value="HIW78620.1"/>
    <property type="molecule type" value="Genomic_DNA"/>
</dbReference>
<evidence type="ECO:0000256" key="1">
    <source>
        <dbReference type="ARBA" id="ARBA00001946"/>
    </source>
</evidence>
<comment type="cofactor">
    <cofactor evidence="1">
        <name>Mg(2+)</name>
        <dbReference type="ChEBI" id="CHEBI:18420"/>
    </cofactor>
</comment>
<dbReference type="SUPFAM" id="SSF53784">
    <property type="entry name" value="Phosphofructokinase"/>
    <property type="match status" value="1"/>
</dbReference>
<gene>
    <name evidence="14" type="ORF">H9874_05680</name>
</gene>
<evidence type="ECO:0000256" key="4">
    <source>
        <dbReference type="ARBA" id="ARBA00022723"/>
    </source>
</evidence>
<dbReference type="GO" id="GO:0005524">
    <property type="term" value="F:ATP binding"/>
    <property type="evidence" value="ECO:0007669"/>
    <property type="project" value="UniProtKB-KW"/>
</dbReference>
<dbReference type="GO" id="GO:0047334">
    <property type="term" value="F:diphosphate-fructose-6-phosphate 1-phosphotransferase activity"/>
    <property type="evidence" value="ECO:0007669"/>
    <property type="project" value="UniProtKB-EC"/>
</dbReference>
<dbReference type="InterPro" id="IPR035966">
    <property type="entry name" value="PKF_sf"/>
</dbReference>
<dbReference type="InterPro" id="IPR022953">
    <property type="entry name" value="ATP_PFK"/>
</dbReference>
<feature type="domain" description="Phosphofructokinase" evidence="13">
    <location>
        <begin position="76"/>
        <end position="383"/>
    </location>
</feature>
<accession>A0A9D1R0L9</accession>
<evidence type="ECO:0000256" key="11">
    <source>
        <dbReference type="ARBA" id="ARBA00048070"/>
    </source>
</evidence>
<evidence type="ECO:0000256" key="12">
    <source>
        <dbReference type="ARBA" id="ARBA00048072"/>
    </source>
</evidence>
<evidence type="ECO:0000256" key="2">
    <source>
        <dbReference type="ARBA" id="ARBA00003138"/>
    </source>
</evidence>
<keyword evidence="8" id="KW-0460">Magnesium</keyword>